<dbReference type="InterPro" id="IPR032675">
    <property type="entry name" value="LRR_dom_sf"/>
</dbReference>
<reference evidence="3" key="2">
    <citation type="submission" date="2023-05" db="EMBL/GenBank/DDBJ databases">
        <authorList>
            <consortium name="Lawrence Berkeley National Laboratory"/>
            <person name="Steindorff A."/>
            <person name="Hensen N."/>
            <person name="Bonometti L."/>
            <person name="Westerberg I."/>
            <person name="Brannstrom I.O."/>
            <person name="Guillou S."/>
            <person name="Cros-Aarteil S."/>
            <person name="Calhoun S."/>
            <person name="Haridas S."/>
            <person name="Kuo A."/>
            <person name="Mondo S."/>
            <person name="Pangilinan J."/>
            <person name="Riley R."/>
            <person name="Labutti K."/>
            <person name="Andreopoulos B."/>
            <person name="Lipzen A."/>
            <person name="Chen C."/>
            <person name="Yanf M."/>
            <person name="Daum C."/>
            <person name="Ng V."/>
            <person name="Clum A."/>
            <person name="Ohm R."/>
            <person name="Martin F."/>
            <person name="Silar P."/>
            <person name="Natvig D."/>
            <person name="Lalanne C."/>
            <person name="Gautier V."/>
            <person name="Ament-Velasquez S.L."/>
            <person name="Kruys A."/>
            <person name="Hutchinson M.I."/>
            <person name="Powell A.J."/>
            <person name="Barry K."/>
            <person name="Miller A.N."/>
            <person name="Grigoriev I.V."/>
            <person name="Debuchy R."/>
            <person name="Gladieux P."/>
            <person name="Thoren M.H."/>
            <person name="Johannesson H."/>
        </authorList>
    </citation>
    <scope>NUCLEOTIDE SEQUENCE</scope>
    <source>
        <strain evidence="3">CBS 315.58</strain>
    </source>
</reference>
<dbReference type="Gene3D" id="3.80.10.10">
    <property type="entry name" value="Ribonuclease Inhibitor"/>
    <property type="match status" value="3"/>
</dbReference>
<dbReference type="InterPro" id="IPR001611">
    <property type="entry name" value="Leu-rich_rpt"/>
</dbReference>
<name>A0AAN7APJ0_9PEZI</name>
<dbReference type="PANTHER" id="PTHR13078:SF57">
    <property type="entry name" value="DEHYDRATASE, PUTATIVE (AFU_ORTHOLOGUE AFUA_5G00640)-RELATED"/>
    <property type="match status" value="1"/>
</dbReference>
<dbReference type="InterPro" id="IPR036859">
    <property type="entry name" value="CAP-Gly_dom_sf"/>
</dbReference>
<dbReference type="Pfam" id="PF01575">
    <property type="entry name" value="MaoC_dehydratas"/>
    <property type="match status" value="1"/>
</dbReference>
<sequence length="904" mass="100421">MSGPGVGFEYPSQEVSWLKRDALLFANSIGCTSEELHFLYELDPNFAVFPTYPLILMFKETHPEVVDFYAAQKSVTIPGVPVFDPTRVVDGQRLLEFLKPLPTSSAGRKFEVRTKVLGVYDKGKPGSVVETQTDIVDAATNESYARVTTSSFYVGQGNWGGPKGPATVNFPPPEGKKPDLVLENQTTNETPLLYRLNGDYNPLHAHPEPGAKMGFGGVIIHGLYSWNWACHGLLQHLGGSNPANFKEYQARFASPVRPGDKLILEAWKTGEFKGEWEEIRFIVKNSHGKVVLSNGRALIKTATIGQRRSYDGALCTVRYIGEVAGTTGSWLGVEWDDTSRGKHDGQHKGTRYFTCESQAPTSASFVRPTRPADPPQTFLSALQYKYAPPEDQQQSGRPAPRPIVFSGKVAEEVGFEKVRRQQAQLGELQYVILDSTKLATAYSGDEKTKGQQVGQVCPKIRELDLSRNLLEHFDPVVEICTELPLLRSLKVNWNRFRSVLEDKKLETTQDAFKGVKELALEDTFLGWHEICHIAARFPALITLHAGSNQLSSLSPLPPSAPFTTNLVTLDLEFNQFTSLSDLAPLSSLTSLKSLILKKNKISTIAADNKQPPIFSPTLAYIDLSYNLISTWSFVDALPAAFPGLTSLRFTHNPLYDNPDLDTPSTTPSSSAPQPPTTTTTTTATSGSNKTEESYMLLIARLPPTLKALNFSSITPADRSDAEMFYLSRITKQLCLVPETDEQTVLARHPKWKYLCDTYGEPTVVRRQELNPNFLEARLIDVKFWGVFDDAGGGKEVTKEVKVPKSFDIYAVKGIAGRMFGLRPWEVGLVWETGEWDPVGRFGILDGEESEDEDDDDMGEVEEGEGEGEEKKGRWVKREVELKDGPRQFGYCVDGMQVTVRVEKR</sequence>
<dbReference type="EMBL" id="MU864048">
    <property type="protein sequence ID" value="KAK4194648.1"/>
    <property type="molecule type" value="Genomic_DNA"/>
</dbReference>
<keyword evidence="4" id="KW-1185">Reference proteome</keyword>
<feature type="region of interest" description="Disordered" evidence="1">
    <location>
        <begin position="658"/>
        <end position="689"/>
    </location>
</feature>
<dbReference type="SUPFAM" id="SSF54637">
    <property type="entry name" value="Thioesterase/thiol ester dehydrase-isomerase"/>
    <property type="match status" value="2"/>
</dbReference>
<dbReference type="InterPro" id="IPR029069">
    <property type="entry name" value="HotDog_dom_sf"/>
</dbReference>
<dbReference type="PANTHER" id="PTHR13078">
    <property type="entry name" value="PEROXISOMAL MULTIFUNCTIONAL ENZYME TYPE 2-RELATED"/>
    <property type="match status" value="1"/>
</dbReference>
<dbReference type="SMART" id="SM01052">
    <property type="entry name" value="CAP_GLY"/>
    <property type="match status" value="1"/>
</dbReference>
<evidence type="ECO:0000313" key="4">
    <source>
        <dbReference type="Proteomes" id="UP001303160"/>
    </source>
</evidence>
<dbReference type="GO" id="GO:0044594">
    <property type="term" value="F:17-beta-hydroxysteroid dehydrogenase (NAD+) activity"/>
    <property type="evidence" value="ECO:0007669"/>
    <property type="project" value="TreeGrafter"/>
</dbReference>
<protein>
    <submittedName>
        <fullName evidence="3">HotDog domain-containing protein</fullName>
    </submittedName>
</protein>
<dbReference type="CDD" id="cd03448">
    <property type="entry name" value="HDE_HSD"/>
    <property type="match status" value="1"/>
</dbReference>
<dbReference type="Pfam" id="PF22622">
    <property type="entry name" value="MFE-2_hydrat-2_N"/>
    <property type="match status" value="1"/>
</dbReference>
<dbReference type="Proteomes" id="UP001303160">
    <property type="component" value="Unassembled WGS sequence"/>
</dbReference>
<proteinExistence type="predicted"/>
<accession>A0AAN7APJ0</accession>
<dbReference type="Gene3D" id="3.10.129.10">
    <property type="entry name" value="Hotdog Thioesterase"/>
    <property type="match status" value="2"/>
</dbReference>
<dbReference type="Gene3D" id="2.30.30.190">
    <property type="entry name" value="CAP Gly-rich-like domain"/>
    <property type="match status" value="1"/>
</dbReference>
<gene>
    <name evidence="3" type="ORF">QBC40DRAFT_311290</name>
</gene>
<dbReference type="GO" id="GO:0004300">
    <property type="term" value="F:enoyl-CoA hydratase activity"/>
    <property type="evidence" value="ECO:0007669"/>
    <property type="project" value="TreeGrafter"/>
</dbReference>
<dbReference type="SUPFAM" id="SSF52058">
    <property type="entry name" value="L domain-like"/>
    <property type="match status" value="1"/>
</dbReference>
<evidence type="ECO:0000256" key="1">
    <source>
        <dbReference type="SAM" id="MobiDB-lite"/>
    </source>
</evidence>
<dbReference type="GO" id="GO:0003857">
    <property type="term" value="F:(3S)-3-hydroxyacyl-CoA dehydrogenase (NAD+) activity"/>
    <property type="evidence" value="ECO:0007669"/>
    <property type="project" value="TreeGrafter"/>
</dbReference>
<dbReference type="GO" id="GO:0006635">
    <property type="term" value="P:fatty acid beta-oxidation"/>
    <property type="evidence" value="ECO:0007669"/>
    <property type="project" value="TreeGrafter"/>
</dbReference>
<evidence type="ECO:0000313" key="3">
    <source>
        <dbReference type="EMBL" id="KAK4194648.1"/>
    </source>
</evidence>
<dbReference type="SUPFAM" id="SSF74924">
    <property type="entry name" value="Cap-Gly domain"/>
    <property type="match status" value="1"/>
</dbReference>
<feature type="compositionally biased region" description="Low complexity" evidence="1">
    <location>
        <begin position="662"/>
        <end position="685"/>
    </location>
</feature>
<comment type="caution">
    <text evidence="3">The sequence shown here is derived from an EMBL/GenBank/DDBJ whole genome shotgun (WGS) entry which is preliminary data.</text>
</comment>
<feature type="domain" description="CAP-Gly" evidence="2">
    <location>
        <begin position="321"/>
        <end position="367"/>
    </location>
</feature>
<dbReference type="AlphaFoldDB" id="A0AAN7APJ0"/>
<reference evidence="3" key="1">
    <citation type="journal article" date="2023" name="Mol. Phylogenet. Evol.">
        <title>Genome-scale phylogeny and comparative genomics of the fungal order Sordariales.</title>
        <authorList>
            <person name="Hensen N."/>
            <person name="Bonometti L."/>
            <person name="Westerberg I."/>
            <person name="Brannstrom I.O."/>
            <person name="Guillou S."/>
            <person name="Cros-Aarteil S."/>
            <person name="Calhoun S."/>
            <person name="Haridas S."/>
            <person name="Kuo A."/>
            <person name="Mondo S."/>
            <person name="Pangilinan J."/>
            <person name="Riley R."/>
            <person name="LaButti K."/>
            <person name="Andreopoulos B."/>
            <person name="Lipzen A."/>
            <person name="Chen C."/>
            <person name="Yan M."/>
            <person name="Daum C."/>
            <person name="Ng V."/>
            <person name="Clum A."/>
            <person name="Steindorff A."/>
            <person name="Ohm R.A."/>
            <person name="Martin F."/>
            <person name="Silar P."/>
            <person name="Natvig D.O."/>
            <person name="Lalanne C."/>
            <person name="Gautier V."/>
            <person name="Ament-Velasquez S.L."/>
            <person name="Kruys A."/>
            <person name="Hutchinson M.I."/>
            <person name="Powell A.J."/>
            <person name="Barry K."/>
            <person name="Miller A.N."/>
            <person name="Grigoriev I.V."/>
            <person name="Debuchy R."/>
            <person name="Gladieux P."/>
            <person name="Hiltunen Thoren M."/>
            <person name="Johannesson H."/>
        </authorList>
    </citation>
    <scope>NUCLEOTIDE SEQUENCE</scope>
    <source>
        <strain evidence="3">CBS 315.58</strain>
    </source>
</reference>
<dbReference type="PROSITE" id="PS51450">
    <property type="entry name" value="LRR"/>
    <property type="match status" value="1"/>
</dbReference>
<dbReference type="PROSITE" id="PS50245">
    <property type="entry name" value="CAP_GLY_2"/>
    <property type="match status" value="1"/>
</dbReference>
<dbReference type="Pfam" id="PF01302">
    <property type="entry name" value="CAP_GLY"/>
    <property type="match status" value="1"/>
</dbReference>
<evidence type="ECO:0000259" key="2">
    <source>
        <dbReference type="PROSITE" id="PS50245"/>
    </source>
</evidence>
<dbReference type="InterPro" id="IPR002539">
    <property type="entry name" value="MaoC-like_dom"/>
</dbReference>
<organism evidence="3 4">
    <name type="scientific">Triangularia verruculosa</name>
    <dbReference type="NCBI Taxonomy" id="2587418"/>
    <lineage>
        <taxon>Eukaryota</taxon>
        <taxon>Fungi</taxon>
        <taxon>Dikarya</taxon>
        <taxon>Ascomycota</taxon>
        <taxon>Pezizomycotina</taxon>
        <taxon>Sordariomycetes</taxon>
        <taxon>Sordariomycetidae</taxon>
        <taxon>Sordariales</taxon>
        <taxon>Podosporaceae</taxon>
        <taxon>Triangularia</taxon>
    </lineage>
</organism>
<dbReference type="GO" id="GO:0005777">
    <property type="term" value="C:peroxisome"/>
    <property type="evidence" value="ECO:0007669"/>
    <property type="project" value="TreeGrafter"/>
</dbReference>
<feature type="compositionally biased region" description="Acidic residues" evidence="1">
    <location>
        <begin position="845"/>
        <end position="867"/>
    </location>
</feature>
<dbReference type="InterPro" id="IPR054357">
    <property type="entry name" value="MFE-2_N"/>
</dbReference>
<feature type="region of interest" description="Disordered" evidence="1">
    <location>
        <begin position="844"/>
        <end position="873"/>
    </location>
</feature>
<dbReference type="InterPro" id="IPR000938">
    <property type="entry name" value="CAP-Gly_domain"/>
</dbReference>